<sequence>MWPFPSEAFRQAAKAYLVVELNSGQMLEDVKLEINGRAPVHFQGKMGGAVITVDEIMLKVREIAGGIDHAGRV</sequence>
<dbReference type="SUPFAM" id="SSF52922">
    <property type="entry name" value="TK C-terminal domain-like"/>
    <property type="match status" value="1"/>
</dbReference>
<dbReference type="InterPro" id="IPR009014">
    <property type="entry name" value="Transketo_C/PFOR_II"/>
</dbReference>
<evidence type="ECO:0000313" key="2">
    <source>
        <dbReference type="EMBL" id="MPN41076.1"/>
    </source>
</evidence>
<reference evidence="2" key="1">
    <citation type="submission" date="2019-08" db="EMBL/GenBank/DDBJ databases">
        <authorList>
            <person name="Kucharzyk K."/>
            <person name="Murdoch R.W."/>
            <person name="Higgins S."/>
            <person name="Loffler F."/>
        </authorList>
    </citation>
    <scope>NUCLEOTIDE SEQUENCE</scope>
</reference>
<comment type="caution">
    <text evidence="2">The sequence shown here is derived from an EMBL/GenBank/DDBJ whole genome shotgun (WGS) entry which is preliminary data.</text>
</comment>
<dbReference type="Gene3D" id="3.40.50.920">
    <property type="match status" value="1"/>
</dbReference>
<evidence type="ECO:0000259" key="1">
    <source>
        <dbReference type="Pfam" id="PF17147"/>
    </source>
</evidence>
<accession>A0A645HR78</accession>
<feature type="domain" description="Pyruvate:ferredoxin oxidoreductase core" evidence="1">
    <location>
        <begin position="1"/>
        <end position="56"/>
    </location>
</feature>
<dbReference type="InterPro" id="IPR052368">
    <property type="entry name" value="2-oxoacid_oxidoreductase"/>
</dbReference>
<dbReference type="EMBL" id="VSSQ01097896">
    <property type="protein sequence ID" value="MPN41076.1"/>
    <property type="molecule type" value="Genomic_DNA"/>
</dbReference>
<dbReference type="AlphaFoldDB" id="A0A645HR78"/>
<protein>
    <recommendedName>
        <fullName evidence="1">Pyruvate:ferredoxin oxidoreductase core domain-containing protein</fullName>
    </recommendedName>
</protein>
<dbReference type="InterPro" id="IPR033412">
    <property type="entry name" value="PFOR_II"/>
</dbReference>
<dbReference type="PANTHER" id="PTHR43088:SF1">
    <property type="entry name" value="SUBUNIT OF PYRUVATE:FLAVODOXIN OXIDOREDUCTASE"/>
    <property type="match status" value="1"/>
</dbReference>
<organism evidence="2">
    <name type="scientific">bioreactor metagenome</name>
    <dbReference type="NCBI Taxonomy" id="1076179"/>
    <lineage>
        <taxon>unclassified sequences</taxon>
        <taxon>metagenomes</taxon>
        <taxon>ecological metagenomes</taxon>
    </lineage>
</organism>
<dbReference type="PANTHER" id="PTHR43088">
    <property type="entry name" value="SUBUNIT OF PYRUVATE:FLAVODOXIN OXIDOREDUCTASE-RELATED"/>
    <property type="match status" value="1"/>
</dbReference>
<dbReference type="Pfam" id="PF17147">
    <property type="entry name" value="PFOR_II"/>
    <property type="match status" value="1"/>
</dbReference>
<proteinExistence type="predicted"/>
<name>A0A645HR78_9ZZZZ</name>
<gene>
    <name evidence="2" type="ORF">SDC9_188616</name>
</gene>